<evidence type="ECO:0000256" key="1">
    <source>
        <dbReference type="ARBA" id="ARBA00022755"/>
    </source>
</evidence>
<dbReference type="HAMAP" id="MF_01929">
    <property type="entry name" value="PurE_classI"/>
    <property type="match status" value="1"/>
</dbReference>
<dbReference type="Gene3D" id="3.40.50.1970">
    <property type="match status" value="1"/>
</dbReference>
<keyword evidence="2 3" id="KW-0413">Isomerase</keyword>
<feature type="domain" description="PurE" evidence="6">
    <location>
        <begin position="4"/>
        <end position="151"/>
    </location>
</feature>
<dbReference type="SUPFAM" id="SSF52255">
    <property type="entry name" value="N5-CAIR mutase (phosphoribosylaminoimidazole carboxylase, PurE)"/>
    <property type="match status" value="1"/>
</dbReference>
<name>A0A1F4Q023_UNCSA</name>
<dbReference type="EMBL" id="METM01000027">
    <property type="protein sequence ID" value="OGB89288.1"/>
    <property type="molecule type" value="Genomic_DNA"/>
</dbReference>
<sequence>MAKPKVGIILGSRSDLPVIEKCEKQLKAFGIAYDVTVASAHRTPKKVEQYARTAENKYDLIIAAAGMAAALPGVIAAHTILPVIGIPIHSKGLAGHDALFSIVQMPPGVPVASVAIDGGRNAAILAAQILALKYPELKARLKAFKKGLRKG</sequence>
<dbReference type="GO" id="GO:0034023">
    <property type="term" value="F:5-(carboxyamino)imidazole ribonucleotide mutase activity"/>
    <property type="evidence" value="ECO:0007669"/>
    <property type="project" value="UniProtKB-UniRule"/>
</dbReference>
<dbReference type="GO" id="GO:0006189">
    <property type="term" value="P:'de novo' IMP biosynthetic process"/>
    <property type="evidence" value="ECO:0007669"/>
    <property type="project" value="UniProtKB-UniRule"/>
</dbReference>
<comment type="function">
    <text evidence="3 4">Catalyzes the conversion of N5-carboxyaminoimidazole ribonucleotide (N5-CAIR) to 4-carboxy-5-aminoimidazole ribonucleotide (CAIR).</text>
</comment>
<evidence type="ECO:0000256" key="3">
    <source>
        <dbReference type="HAMAP-Rule" id="MF_01929"/>
    </source>
</evidence>
<dbReference type="Proteomes" id="UP000178724">
    <property type="component" value="Unassembled WGS sequence"/>
</dbReference>
<gene>
    <name evidence="3" type="primary">purE</name>
    <name evidence="7" type="ORF">A2625_03880</name>
</gene>
<organism evidence="7 8">
    <name type="scientific">candidate division WOR-1 bacterium RIFCSPHIGHO2_01_FULL_53_15</name>
    <dbReference type="NCBI Taxonomy" id="1802564"/>
    <lineage>
        <taxon>Bacteria</taxon>
        <taxon>Bacillati</taxon>
        <taxon>Saganbacteria</taxon>
    </lineage>
</organism>
<feature type="binding site" evidence="3 5">
    <location>
        <position position="12"/>
    </location>
    <ligand>
        <name>substrate</name>
    </ligand>
</feature>
<reference evidence="7 8" key="1">
    <citation type="journal article" date="2016" name="Nat. Commun.">
        <title>Thousands of microbial genomes shed light on interconnected biogeochemical processes in an aquifer system.</title>
        <authorList>
            <person name="Anantharaman K."/>
            <person name="Brown C.T."/>
            <person name="Hug L.A."/>
            <person name="Sharon I."/>
            <person name="Castelle C.J."/>
            <person name="Probst A.J."/>
            <person name="Thomas B.C."/>
            <person name="Singh A."/>
            <person name="Wilkins M.J."/>
            <person name="Karaoz U."/>
            <person name="Brodie E.L."/>
            <person name="Williams K.H."/>
            <person name="Hubbard S.S."/>
            <person name="Banfield J.F."/>
        </authorList>
    </citation>
    <scope>NUCLEOTIDE SEQUENCE [LARGE SCALE GENOMIC DNA]</scope>
</reference>
<dbReference type="AlphaFoldDB" id="A0A1F4Q023"/>
<dbReference type="SMART" id="SM01001">
    <property type="entry name" value="AIRC"/>
    <property type="match status" value="1"/>
</dbReference>
<evidence type="ECO:0000313" key="8">
    <source>
        <dbReference type="Proteomes" id="UP000178724"/>
    </source>
</evidence>
<proteinExistence type="inferred from homology"/>
<dbReference type="PANTHER" id="PTHR23046:SF2">
    <property type="entry name" value="PHOSPHORIBOSYLAMINOIMIDAZOLE CARBOXYLASE"/>
    <property type="match status" value="1"/>
</dbReference>
<comment type="caution">
    <text evidence="7">The sequence shown here is derived from an EMBL/GenBank/DDBJ whole genome shotgun (WGS) entry which is preliminary data.</text>
</comment>
<comment type="catalytic activity">
    <reaction evidence="3 4">
        <text>5-carboxyamino-1-(5-phospho-D-ribosyl)imidazole + H(+) = 5-amino-1-(5-phospho-D-ribosyl)imidazole-4-carboxylate</text>
        <dbReference type="Rhea" id="RHEA:13193"/>
        <dbReference type="ChEBI" id="CHEBI:15378"/>
        <dbReference type="ChEBI" id="CHEBI:58730"/>
        <dbReference type="ChEBI" id="CHEBI:77657"/>
        <dbReference type="EC" id="5.4.99.18"/>
    </reaction>
</comment>
<evidence type="ECO:0000256" key="2">
    <source>
        <dbReference type="ARBA" id="ARBA00023235"/>
    </source>
</evidence>
<evidence type="ECO:0000256" key="5">
    <source>
        <dbReference type="PIRSR" id="PIRSR001338-1"/>
    </source>
</evidence>
<evidence type="ECO:0000256" key="4">
    <source>
        <dbReference type="PIRNR" id="PIRNR001338"/>
    </source>
</evidence>
<dbReference type="NCBIfam" id="TIGR01162">
    <property type="entry name" value="purE"/>
    <property type="match status" value="1"/>
</dbReference>
<dbReference type="InterPro" id="IPR000031">
    <property type="entry name" value="PurE_dom"/>
</dbReference>
<evidence type="ECO:0000313" key="7">
    <source>
        <dbReference type="EMBL" id="OGB89288.1"/>
    </source>
</evidence>
<feature type="binding site" evidence="3 5">
    <location>
        <position position="15"/>
    </location>
    <ligand>
        <name>substrate</name>
    </ligand>
</feature>
<evidence type="ECO:0000259" key="6">
    <source>
        <dbReference type="SMART" id="SM01001"/>
    </source>
</evidence>
<dbReference type="InterPro" id="IPR024694">
    <property type="entry name" value="PurE_prokaryotes"/>
</dbReference>
<accession>A0A1F4Q023</accession>
<dbReference type="EC" id="5.4.99.18" evidence="3 4"/>
<dbReference type="UniPathway" id="UPA00074">
    <property type="reaction ID" value="UER00943"/>
</dbReference>
<comment type="pathway">
    <text evidence="3 4">Purine metabolism; IMP biosynthesis via de novo pathway; 5-amino-1-(5-phospho-D-ribosyl)imidazole-4-carboxylate from 5-amino-1-(5-phospho-D-ribosyl)imidazole (N5-CAIR route): step 2/2.</text>
</comment>
<comment type="similarity">
    <text evidence="3">Belongs to the AIR carboxylase family. Class I subfamily.</text>
</comment>
<feature type="binding site" evidence="3 5">
    <location>
        <position position="42"/>
    </location>
    <ligand>
        <name>substrate</name>
    </ligand>
</feature>
<keyword evidence="1 3" id="KW-0658">Purine biosynthesis</keyword>
<dbReference type="PANTHER" id="PTHR23046">
    <property type="entry name" value="PHOSPHORIBOSYLAMINOIMIDAZOLE CARBOXYLASE CATALYTIC SUBUNIT"/>
    <property type="match status" value="1"/>
</dbReference>
<dbReference type="PIRSF" id="PIRSF001338">
    <property type="entry name" value="AIR_carboxylase"/>
    <property type="match status" value="1"/>
</dbReference>
<protein>
    <recommendedName>
        <fullName evidence="3 4">N5-carboxyaminoimidazole ribonucleotide mutase</fullName>
        <shortName evidence="3 4">N5-CAIR mutase</shortName>
        <ecNumber evidence="3 4">5.4.99.18</ecNumber>
    </recommendedName>
    <alternativeName>
        <fullName evidence="3">5-(carboxyamino)imidazole ribonucleotide mutase</fullName>
    </alternativeName>
</protein>
<dbReference type="InterPro" id="IPR033747">
    <property type="entry name" value="PurE_ClassI"/>
</dbReference>
<dbReference type="Pfam" id="PF00731">
    <property type="entry name" value="AIRC"/>
    <property type="match status" value="1"/>
</dbReference>